<organism evidence="20 21">
    <name type="scientific">Adiantum capillus-veneris</name>
    <name type="common">Maidenhair fern</name>
    <dbReference type="NCBI Taxonomy" id="13818"/>
    <lineage>
        <taxon>Eukaryota</taxon>
        <taxon>Viridiplantae</taxon>
        <taxon>Streptophyta</taxon>
        <taxon>Embryophyta</taxon>
        <taxon>Tracheophyta</taxon>
        <taxon>Polypodiopsida</taxon>
        <taxon>Polypodiidae</taxon>
        <taxon>Polypodiales</taxon>
        <taxon>Pteridineae</taxon>
        <taxon>Pteridaceae</taxon>
        <taxon>Vittarioideae</taxon>
        <taxon>Adiantum</taxon>
    </lineage>
</organism>
<dbReference type="SMART" id="SM00220">
    <property type="entry name" value="S_TKc"/>
    <property type="match status" value="1"/>
</dbReference>
<evidence type="ECO:0000256" key="11">
    <source>
        <dbReference type="ARBA" id="ARBA00023136"/>
    </source>
</evidence>
<comment type="catalytic activity">
    <reaction evidence="14">
        <text>L-threonyl-[protein] + ATP = O-phospho-L-threonyl-[protein] + ADP + H(+)</text>
        <dbReference type="Rhea" id="RHEA:46608"/>
        <dbReference type="Rhea" id="RHEA-COMP:11060"/>
        <dbReference type="Rhea" id="RHEA-COMP:11605"/>
        <dbReference type="ChEBI" id="CHEBI:15378"/>
        <dbReference type="ChEBI" id="CHEBI:30013"/>
        <dbReference type="ChEBI" id="CHEBI:30616"/>
        <dbReference type="ChEBI" id="CHEBI:61977"/>
        <dbReference type="ChEBI" id="CHEBI:456216"/>
        <dbReference type="EC" id="2.7.11.1"/>
    </reaction>
</comment>
<feature type="binding site" evidence="16">
    <location>
        <position position="329"/>
    </location>
    <ligand>
        <name>ATP</name>
        <dbReference type="ChEBI" id="CHEBI:30616"/>
    </ligand>
</feature>
<dbReference type="InterPro" id="IPR017441">
    <property type="entry name" value="Protein_kinase_ATP_BS"/>
</dbReference>
<feature type="signal peptide" evidence="18">
    <location>
        <begin position="1"/>
        <end position="31"/>
    </location>
</feature>
<keyword evidence="7 16" id="KW-0547">Nucleotide-binding</keyword>
<comment type="subcellular location">
    <subcellularLocation>
        <location evidence="1">Membrane</location>
        <topology evidence="1">Single-pass type I membrane protein</topology>
    </subcellularLocation>
</comment>
<keyword evidence="10 17" id="KW-1133">Transmembrane helix</keyword>
<evidence type="ECO:0000256" key="2">
    <source>
        <dbReference type="ARBA" id="ARBA00012513"/>
    </source>
</evidence>
<feature type="domain" description="Protein kinase" evidence="19">
    <location>
        <begin position="300"/>
        <end position="621"/>
    </location>
</feature>
<evidence type="ECO:0000256" key="13">
    <source>
        <dbReference type="ARBA" id="ARBA00023180"/>
    </source>
</evidence>
<evidence type="ECO:0000259" key="19">
    <source>
        <dbReference type="PROSITE" id="PS50011"/>
    </source>
</evidence>
<dbReference type="FunFam" id="3.30.200.20:FF:000162">
    <property type="entry name" value="Adenine nucleotide alpha hydrolase-like domain kinase"/>
    <property type="match status" value="1"/>
</dbReference>
<dbReference type="EMBL" id="JABFUD020000019">
    <property type="protein sequence ID" value="KAI5065649.1"/>
    <property type="molecule type" value="Genomic_DNA"/>
</dbReference>
<dbReference type="PROSITE" id="PS00108">
    <property type="entry name" value="PROTEIN_KINASE_ST"/>
    <property type="match status" value="1"/>
</dbReference>
<sequence length="621" mass="68047">MGNAIKCLLNLLMAALLIWLLLVFGASPALSASPCPIDFAYVRDFFPSACKSSPPTPSSECCEAAFNLFGLAIAIYLRDFKAFEFPDNSTVFSCFSAYEASLHRNGLEGFSVLSSCPSTFDASLFITSPYLCSGIQSAADWETLVGPTPMDSSCKGDLSTPAACQVCASDVHNAIFIASNLSANHSACFYYGVLYAAAIVNEFGPTNPATAGCLLASKATPSSSAKSHHIAMYASIGAILVVLLGCVVVISIWLWLRRQRQLYHENFIKRNRKLIGNTIQPNVGAIWYKIEDIKIATNNFAPQKLIGEGGFATVYKGVMPDGSQVAVKKIKNCTPEGDLEFRNEVEVINCIRHRNLVALRGCCVASNTNFGHLRLLIYDCMLNGSLEEYLFSGKKPVLSWPDRQKIALDAAKGIAYLHTSVEPPIIHRDIKANNILLDENLNAHVADFGLAKVTTEGMTHMTTRVAGTQGYLAPEYALYGQLTEKSDVYSFGVLLLVLMSGRAALDVHDAYPLITDWAWVRAKRNSSLEIVDERIRSLGSPELMERYVLVGILCAHLLVAFRPTMSQALKMLEGDMDVPEIPDRPLPLTHEGLYTFNDCSSFSPMHKPIEPCSYKSEDLLR</sequence>
<evidence type="ECO:0000256" key="7">
    <source>
        <dbReference type="ARBA" id="ARBA00022741"/>
    </source>
</evidence>
<dbReference type="FunFam" id="1.10.510.10:FF:000287">
    <property type="entry name" value="probable LRR receptor-like serine/threonine-protein kinase RKF3"/>
    <property type="match status" value="1"/>
</dbReference>
<keyword evidence="11 17" id="KW-0472">Membrane</keyword>
<dbReference type="GO" id="GO:0004674">
    <property type="term" value="F:protein serine/threonine kinase activity"/>
    <property type="evidence" value="ECO:0007669"/>
    <property type="project" value="UniProtKB-KW"/>
</dbReference>
<comment type="catalytic activity">
    <reaction evidence="15">
        <text>L-seryl-[protein] + ATP = O-phospho-L-seryl-[protein] + ADP + H(+)</text>
        <dbReference type="Rhea" id="RHEA:17989"/>
        <dbReference type="Rhea" id="RHEA-COMP:9863"/>
        <dbReference type="Rhea" id="RHEA-COMP:11604"/>
        <dbReference type="ChEBI" id="CHEBI:15378"/>
        <dbReference type="ChEBI" id="CHEBI:29999"/>
        <dbReference type="ChEBI" id="CHEBI:30616"/>
        <dbReference type="ChEBI" id="CHEBI:83421"/>
        <dbReference type="ChEBI" id="CHEBI:456216"/>
        <dbReference type="EC" id="2.7.11.1"/>
    </reaction>
</comment>
<evidence type="ECO:0000256" key="8">
    <source>
        <dbReference type="ARBA" id="ARBA00022777"/>
    </source>
</evidence>
<dbReference type="Gene3D" id="1.10.510.10">
    <property type="entry name" value="Transferase(Phosphotransferase) domain 1"/>
    <property type="match status" value="1"/>
</dbReference>
<evidence type="ECO:0000256" key="16">
    <source>
        <dbReference type="PROSITE-ProRule" id="PRU10141"/>
    </source>
</evidence>
<name>A0A9D4Z8L1_ADICA</name>
<dbReference type="Gene3D" id="3.30.200.20">
    <property type="entry name" value="Phosphorylase Kinase, domain 1"/>
    <property type="match status" value="1"/>
</dbReference>
<keyword evidence="12" id="KW-0675">Receptor</keyword>
<dbReference type="InterPro" id="IPR001245">
    <property type="entry name" value="Ser-Thr/Tyr_kinase_cat_dom"/>
</dbReference>
<accession>A0A9D4Z8L1</accession>
<keyword evidence="9 16" id="KW-0067">ATP-binding</keyword>
<evidence type="ECO:0000256" key="14">
    <source>
        <dbReference type="ARBA" id="ARBA00047899"/>
    </source>
</evidence>
<proteinExistence type="predicted"/>
<keyword evidence="8" id="KW-0418">Kinase</keyword>
<dbReference type="PANTHER" id="PTHR47989:SF62">
    <property type="entry name" value="OS05G0423500 PROTEIN"/>
    <property type="match status" value="1"/>
</dbReference>
<dbReference type="OrthoDB" id="122279at2759"/>
<dbReference type="AlphaFoldDB" id="A0A9D4Z8L1"/>
<dbReference type="Pfam" id="PF19160">
    <property type="entry name" value="SPARK"/>
    <property type="match status" value="1"/>
</dbReference>
<dbReference type="InterPro" id="IPR011009">
    <property type="entry name" value="Kinase-like_dom_sf"/>
</dbReference>
<evidence type="ECO:0000256" key="4">
    <source>
        <dbReference type="ARBA" id="ARBA00022679"/>
    </source>
</evidence>
<feature type="transmembrane region" description="Helical" evidence="17">
    <location>
        <begin position="230"/>
        <end position="256"/>
    </location>
</feature>
<dbReference type="Pfam" id="PF07714">
    <property type="entry name" value="PK_Tyr_Ser-Thr"/>
    <property type="match status" value="1"/>
</dbReference>
<evidence type="ECO:0000256" key="9">
    <source>
        <dbReference type="ARBA" id="ARBA00022840"/>
    </source>
</evidence>
<dbReference type="InterPro" id="IPR008271">
    <property type="entry name" value="Ser/Thr_kinase_AS"/>
</dbReference>
<evidence type="ECO:0000256" key="10">
    <source>
        <dbReference type="ARBA" id="ARBA00022989"/>
    </source>
</evidence>
<evidence type="ECO:0000256" key="5">
    <source>
        <dbReference type="ARBA" id="ARBA00022692"/>
    </source>
</evidence>
<keyword evidence="4" id="KW-0808">Transferase</keyword>
<keyword evidence="6 18" id="KW-0732">Signal</keyword>
<keyword evidence="5 17" id="KW-0812">Transmembrane</keyword>
<keyword evidence="21" id="KW-1185">Reference proteome</keyword>
<evidence type="ECO:0000313" key="21">
    <source>
        <dbReference type="Proteomes" id="UP000886520"/>
    </source>
</evidence>
<dbReference type="InterPro" id="IPR043891">
    <property type="entry name" value="SPARK"/>
</dbReference>
<keyword evidence="3" id="KW-0723">Serine/threonine-protein kinase</keyword>
<keyword evidence="13" id="KW-0325">Glycoprotein</keyword>
<evidence type="ECO:0000313" key="20">
    <source>
        <dbReference type="EMBL" id="KAI5065649.1"/>
    </source>
</evidence>
<evidence type="ECO:0000256" key="6">
    <source>
        <dbReference type="ARBA" id="ARBA00022729"/>
    </source>
</evidence>
<dbReference type="InterPro" id="IPR000719">
    <property type="entry name" value="Prot_kinase_dom"/>
</dbReference>
<dbReference type="Proteomes" id="UP000886520">
    <property type="component" value="Chromosome 19"/>
</dbReference>
<dbReference type="CDD" id="cd14066">
    <property type="entry name" value="STKc_IRAK"/>
    <property type="match status" value="1"/>
</dbReference>
<reference evidence="20" key="1">
    <citation type="submission" date="2021-01" db="EMBL/GenBank/DDBJ databases">
        <title>Adiantum capillus-veneris genome.</title>
        <authorList>
            <person name="Fang Y."/>
            <person name="Liao Q."/>
        </authorList>
    </citation>
    <scope>NUCLEOTIDE SEQUENCE</scope>
    <source>
        <strain evidence="20">H3</strain>
        <tissue evidence="20">Leaf</tissue>
    </source>
</reference>
<dbReference type="GO" id="GO:0016020">
    <property type="term" value="C:membrane"/>
    <property type="evidence" value="ECO:0007669"/>
    <property type="project" value="UniProtKB-SubCell"/>
</dbReference>
<evidence type="ECO:0000256" key="12">
    <source>
        <dbReference type="ARBA" id="ARBA00023170"/>
    </source>
</evidence>
<dbReference type="GO" id="GO:0005524">
    <property type="term" value="F:ATP binding"/>
    <property type="evidence" value="ECO:0007669"/>
    <property type="project" value="UniProtKB-UniRule"/>
</dbReference>
<dbReference type="EC" id="2.7.11.1" evidence="2"/>
<feature type="chain" id="PRO_5039370995" description="non-specific serine/threonine protein kinase" evidence="18">
    <location>
        <begin position="32"/>
        <end position="621"/>
    </location>
</feature>
<evidence type="ECO:0000256" key="17">
    <source>
        <dbReference type="SAM" id="Phobius"/>
    </source>
</evidence>
<dbReference type="PROSITE" id="PS00107">
    <property type="entry name" value="PROTEIN_KINASE_ATP"/>
    <property type="match status" value="1"/>
</dbReference>
<dbReference type="PANTHER" id="PTHR47989">
    <property type="entry name" value="OS01G0750732 PROTEIN"/>
    <property type="match status" value="1"/>
</dbReference>
<evidence type="ECO:0000256" key="15">
    <source>
        <dbReference type="ARBA" id="ARBA00048679"/>
    </source>
</evidence>
<evidence type="ECO:0000256" key="1">
    <source>
        <dbReference type="ARBA" id="ARBA00004479"/>
    </source>
</evidence>
<evidence type="ECO:0000256" key="18">
    <source>
        <dbReference type="SAM" id="SignalP"/>
    </source>
</evidence>
<dbReference type="PROSITE" id="PS50011">
    <property type="entry name" value="PROTEIN_KINASE_DOM"/>
    <property type="match status" value="1"/>
</dbReference>
<protein>
    <recommendedName>
        <fullName evidence="2">non-specific serine/threonine protein kinase</fullName>
        <ecNumber evidence="2">2.7.11.1</ecNumber>
    </recommendedName>
</protein>
<gene>
    <name evidence="20" type="ORF">GOP47_0020344</name>
</gene>
<comment type="caution">
    <text evidence="20">The sequence shown here is derived from an EMBL/GenBank/DDBJ whole genome shotgun (WGS) entry which is preliminary data.</text>
</comment>
<evidence type="ECO:0000256" key="3">
    <source>
        <dbReference type="ARBA" id="ARBA00022527"/>
    </source>
</evidence>
<dbReference type="SUPFAM" id="SSF56112">
    <property type="entry name" value="Protein kinase-like (PK-like)"/>
    <property type="match status" value="1"/>
</dbReference>